<sequence length="196" mass="19884">MLILAAFPPELEPFSERYRKDARAIGVGLVTAAHATGALLALARPPAVLLVGSCGVYPGAAPAVGSVVVVTRTVLADAGVAQDQAALPPPMATEAPMDGAWMERFAAAGCIPAVTAGTLGIATDDRLAQALAARSGAEVENLEAFAVASACAAASVPCIAVLGVTNVVGRQGRIQWRDNHRAVAARVVELVERALA</sequence>
<reference evidence="2" key="1">
    <citation type="submission" date="2021-12" db="EMBL/GenBank/DDBJ databases">
        <title>Discovery of the Pendulisporaceae a myxobacterial family with distinct sporulation behavior and unique specialized metabolism.</title>
        <authorList>
            <person name="Garcia R."/>
            <person name="Popoff A."/>
            <person name="Bader C.D."/>
            <person name="Loehr J."/>
            <person name="Walesch S."/>
            <person name="Walt C."/>
            <person name="Boldt J."/>
            <person name="Bunk B."/>
            <person name="Haeckl F.J.F.P.J."/>
            <person name="Gunesch A.P."/>
            <person name="Birkelbach J."/>
            <person name="Nuebel U."/>
            <person name="Pietschmann T."/>
            <person name="Bach T."/>
            <person name="Mueller R."/>
        </authorList>
    </citation>
    <scope>NUCLEOTIDE SEQUENCE</scope>
    <source>
        <strain evidence="2">MSr11367</strain>
    </source>
</reference>
<dbReference type="PANTHER" id="PTHR46832:SF2">
    <property type="entry name" value="FUTALOSINE HYDROLASE"/>
    <property type="match status" value="1"/>
</dbReference>
<keyword evidence="3" id="KW-1185">Reference proteome</keyword>
<organism evidence="2 3">
    <name type="scientific">Pendulispora rubella</name>
    <dbReference type="NCBI Taxonomy" id="2741070"/>
    <lineage>
        <taxon>Bacteria</taxon>
        <taxon>Pseudomonadati</taxon>
        <taxon>Myxococcota</taxon>
        <taxon>Myxococcia</taxon>
        <taxon>Myxococcales</taxon>
        <taxon>Sorangiineae</taxon>
        <taxon>Pendulisporaceae</taxon>
        <taxon>Pendulispora</taxon>
    </lineage>
</organism>
<protein>
    <recommendedName>
        <fullName evidence="1">Nucleoside phosphorylase domain-containing protein</fullName>
    </recommendedName>
</protein>
<proteinExistence type="predicted"/>
<dbReference type="Proteomes" id="UP001374803">
    <property type="component" value="Chromosome"/>
</dbReference>
<name>A0ABZ2LKZ5_9BACT</name>
<dbReference type="PANTHER" id="PTHR46832">
    <property type="entry name" value="5'-METHYLTHIOADENOSINE/S-ADENOSYLHOMOCYSTEINE NUCLEOSIDASE"/>
    <property type="match status" value="1"/>
</dbReference>
<evidence type="ECO:0000313" key="3">
    <source>
        <dbReference type="Proteomes" id="UP001374803"/>
    </source>
</evidence>
<evidence type="ECO:0000313" key="2">
    <source>
        <dbReference type="EMBL" id="WXB10259.1"/>
    </source>
</evidence>
<evidence type="ECO:0000259" key="1">
    <source>
        <dbReference type="Pfam" id="PF01048"/>
    </source>
</evidence>
<accession>A0ABZ2LKZ5</accession>
<dbReference type="InterPro" id="IPR035994">
    <property type="entry name" value="Nucleoside_phosphorylase_sf"/>
</dbReference>
<gene>
    <name evidence="2" type="ORF">LVJ94_23900</name>
</gene>
<dbReference type="Gene3D" id="3.40.50.1580">
    <property type="entry name" value="Nucleoside phosphorylase domain"/>
    <property type="match status" value="1"/>
</dbReference>
<dbReference type="SUPFAM" id="SSF53167">
    <property type="entry name" value="Purine and uridine phosphorylases"/>
    <property type="match status" value="1"/>
</dbReference>
<dbReference type="EMBL" id="CP089983">
    <property type="protein sequence ID" value="WXB10259.1"/>
    <property type="molecule type" value="Genomic_DNA"/>
</dbReference>
<feature type="domain" description="Nucleoside phosphorylase" evidence="1">
    <location>
        <begin position="26"/>
        <end position="195"/>
    </location>
</feature>
<dbReference type="Pfam" id="PF01048">
    <property type="entry name" value="PNP_UDP_1"/>
    <property type="match status" value="1"/>
</dbReference>
<dbReference type="RefSeq" id="WP_394839936.1">
    <property type="nucleotide sequence ID" value="NZ_CP089929.1"/>
</dbReference>
<dbReference type="InterPro" id="IPR000845">
    <property type="entry name" value="Nucleoside_phosphorylase_d"/>
</dbReference>